<keyword evidence="1" id="KW-0001">2Fe-2S</keyword>
<proteinExistence type="predicted"/>
<dbReference type="GO" id="GO:0005737">
    <property type="term" value="C:cytoplasm"/>
    <property type="evidence" value="ECO:0007669"/>
    <property type="project" value="TreeGrafter"/>
</dbReference>
<dbReference type="RefSeq" id="WP_138185809.1">
    <property type="nucleotide sequence ID" value="NZ_LS992241.1"/>
</dbReference>
<keyword evidence="4" id="KW-0411">Iron-sulfur</keyword>
<dbReference type="GO" id="GO:0016020">
    <property type="term" value="C:membrane"/>
    <property type="evidence" value="ECO:0007669"/>
    <property type="project" value="InterPro"/>
</dbReference>
<protein>
    <submittedName>
        <fullName evidence="7">Putative oxidoreductase with Rieske [2Fe-2S] center</fullName>
        <ecNumber evidence="7">1.-.-.-</ecNumber>
    </submittedName>
</protein>
<dbReference type="InterPro" id="IPR038010">
    <property type="entry name" value="YhfW_C"/>
</dbReference>
<dbReference type="SUPFAM" id="SSF51971">
    <property type="entry name" value="Nucleotide-binding domain"/>
    <property type="match status" value="1"/>
</dbReference>
<gene>
    <name evidence="7" type="primary">yhfW</name>
    <name evidence="7" type="ORF">PBLR_12216</name>
</gene>
<accession>A0A383RB94</accession>
<dbReference type="AlphaFoldDB" id="A0A383RB94"/>
<keyword evidence="3" id="KW-0408">Iron</keyword>
<dbReference type="Pfam" id="PF00355">
    <property type="entry name" value="Rieske"/>
    <property type="match status" value="1"/>
</dbReference>
<dbReference type="SUPFAM" id="SSF50022">
    <property type="entry name" value="ISP domain"/>
    <property type="match status" value="1"/>
</dbReference>
<dbReference type="InterPro" id="IPR036922">
    <property type="entry name" value="Rieske_2Fe-2S_sf"/>
</dbReference>
<dbReference type="GO" id="GO:0016705">
    <property type="term" value="F:oxidoreductase activity, acting on paired donors, with incorporation or reduction of molecular oxygen"/>
    <property type="evidence" value="ECO:0007669"/>
    <property type="project" value="UniProtKB-ARBA"/>
</dbReference>
<dbReference type="PANTHER" id="PTHR13847">
    <property type="entry name" value="SARCOSINE DEHYDROGENASE-RELATED"/>
    <property type="match status" value="1"/>
</dbReference>
<dbReference type="Gene3D" id="3.50.50.60">
    <property type="entry name" value="FAD/NAD(P)-binding domain"/>
    <property type="match status" value="1"/>
</dbReference>
<evidence type="ECO:0000313" key="8">
    <source>
        <dbReference type="Proteomes" id="UP000304148"/>
    </source>
</evidence>
<dbReference type="Gene3D" id="3.30.9.10">
    <property type="entry name" value="D-Amino Acid Oxidase, subunit A, domain 2"/>
    <property type="match status" value="1"/>
</dbReference>
<keyword evidence="5" id="KW-1015">Disulfide bond</keyword>
<evidence type="ECO:0000259" key="6">
    <source>
        <dbReference type="PROSITE" id="PS51296"/>
    </source>
</evidence>
<dbReference type="CDD" id="cd03477">
    <property type="entry name" value="Rieske_YhfW_C"/>
    <property type="match status" value="1"/>
</dbReference>
<dbReference type="InterPro" id="IPR036188">
    <property type="entry name" value="FAD/NAD-bd_sf"/>
</dbReference>
<reference evidence="8" key="1">
    <citation type="submission" date="2018-08" db="EMBL/GenBank/DDBJ databases">
        <authorList>
            <person name="Chevrot R."/>
        </authorList>
    </citation>
    <scope>NUCLEOTIDE SEQUENCE [LARGE SCALE GENOMIC DNA]</scope>
</reference>
<sequence length="514" mass="57344">MHNDSSSIQNLPQFPESYWRDSVTIPSFPKLAKHTEADVVVVGGGISGITTAYLLAREGLRVVLVEAGQLLNGTTGHTTAKITAQHDLIYDEFIQHFGQEQAKLYYQANIEAKQFIKHMVQEHKIPCDYEERDAYIYTNSDKYLPKLQTELAAYEKLGIDGELVTQIDLPVPIKAALVMRNQAQFHPVKYLDKLVQLFVELGGQIYEHTTVETIDKGTLPTVITQDGFKLTCKHAVSCSHFPCYDGMGFYFARMHAERSYVVGIPNKNVQLSGMYISAENPKRSIRTAALDSGESLILIGGEGHKTGQGICTIKHYETLQTYANDVFGAAEISYRWSAQDLVTLDKMPYIGQISSSVPNVYVATGNRKWGMTNGTAAALLLRDMIMGRENAYQELYTPSRFHVDPDVKTFFAQNADVAKHLISGKLERVHNKPENLSNDEGAVVSIDGRRAGAYRDEHGMLHIVDTTCTHMGCELEWNHGERSWDCPCHGSRFSYEGDVLEGPAAKPLTKIQES</sequence>
<name>A0A383RB94_PAEAL</name>
<evidence type="ECO:0000256" key="1">
    <source>
        <dbReference type="ARBA" id="ARBA00022714"/>
    </source>
</evidence>
<dbReference type="InterPro" id="IPR005805">
    <property type="entry name" value="Rieske_Fe-S_prot_C"/>
</dbReference>
<evidence type="ECO:0000256" key="4">
    <source>
        <dbReference type="ARBA" id="ARBA00023014"/>
    </source>
</evidence>
<dbReference type="GO" id="GO:0046872">
    <property type="term" value="F:metal ion binding"/>
    <property type="evidence" value="ECO:0007669"/>
    <property type="project" value="UniProtKB-KW"/>
</dbReference>
<dbReference type="Proteomes" id="UP000304148">
    <property type="component" value="Chromosome"/>
</dbReference>
<dbReference type="InterPro" id="IPR006076">
    <property type="entry name" value="FAD-dep_OxRdtase"/>
</dbReference>
<dbReference type="InterPro" id="IPR017941">
    <property type="entry name" value="Rieske_2Fe-2S"/>
</dbReference>
<organism evidence="7 8">
    <name type="scientific">Paenibacillus alvei</name>
    <name type="common">Bacillus alvei</name>
    <dbReference type="NCBI Taxonomy" id="44250"/>
    <lineage>
        <taxon>Bacteria</taxon>
        <taxon>Bacillati</taxon>
        <taxon>Bacillota</taxon>
        <taxon>Bacilli</taxon>
        <taxon>Bacillales</taxon>
        <taxon>Paenibacillaceae</taxon>
        <taxon>Paenibacillus</taxon>
    </lineage>
</organism>
<dbReference type="EC" id="1.-.-.-" evidence="7"/>
<dbReference type="EMBL" id="LS992241">
    <property type="protein sequence ID" value="SYX83794.1"/>
    <property type="molecule type" value="Genomic_DNA"/>
</dbReference>
<dbReference type="PROSITE" id="PS51296">
    <property type="entry name" value="RIESKE"/>
    <property type="match status" value="1"/>
</dbReference>
<evidence type="ECO:0000256" key="3">
    <source>
        <dbReference type="ARBA" id="ARBA00023004"/>
    </source>
</evidence>
<evidence type="ECO:0000256" key="5">
    <source>
        <dbReference type="ARBA" id="ARBA00023157"/>
    </source>
</evidence>
<evidence type="ECO:0000313" key="7">
    <source>
        <dbReference type="EMBL" id="SYX83794.1"/>
    </source>
</evidence>
<dbReference type="GO" id="GO:0004497">
    <property type="term" value="F:monooxygenase activity"/>
    <property type="evidence" value="ECO:0007669"/>
    <property type="project" value="UniProtKB-ARBA"/>
</dbReference>
<dbReference type="GO" id="GO:0051537">
    <property type="term" value="F:2 iron, 2 sulfur cluster binding"/>
    <property type="evidence" value="ECO:0007669"/>
    <property type="project" value="UniProtKB-KW"/>
</dbReference>
<evidence type="ECO:0000256" key="2">
    <source>
        <dbReference type="ARBA" id="ARBA00022723"/>
    </source>
</evidence>
<feature type="domain" description="Rieske" evidence="6">
    <location>
        <begin position="428"/>
        <end position="514"/>
    </location>
</feature>
<dbReference type="PANTHER" id="PTHR13847:SF274">
    <property type="entry name" value="RIESKE 2FE-2S IRON-SULFUR PROTEIN YHFW-RELATED"/>
    <property type="match status" value="1"/>
</dbReference>
<dbReference type="FunFam" id="2.102.10.10:FF:000014">
    <property type="entry name" value="Oxidoreductase, FAD dependent"/>
    <property type="match status" value="1"/>
</dbReference>
<keyword evidence="7" id="KW-0560">Oxidoreductase</keyword>
<keyword evidence="2" id="KW-0479">Metal-binding</keyword>
<dbReference type="PRINTS" id="PR00162">
    <property type="entry name" value="RIESKE"/>
</dbReference>
<dbReference type="Pfam" id="PF01266">
    <property type="entry name" value="DAO"/>
    <property type="match status" value="1"/>
</dbReference>
<dbReference type="Gene3D" id="2.102.10.10">
    <property type="entry name" value="Rieske [2Fe-2S] iron-sulphur domain"/>
    <property type="match status" value="1"/>
</dbReference>